<dbReference type="OrthoDB" id="342730at2759"/>
<feature type="compositionally biased region" description="Polar residues" evidence="1">
    <location>
        <begin position="346"/>
        <end position="361"/>
    </location>
</feature>
<feature type="compositionally biased region" description="Polar residues" evidence="1">
    <location>
        <begin position="385"/>
        <end position="438"/>
    </location>
</feature>
<evidence type="ECO:0000313" key="3">
    <source>
        <dbReference type="EMBL" id="CUG93650.1"/>
    </source>
</evidence>
<accession>A0A0S4JQ30</accession>
<protein>
    <recommendedName>
        <fullName evidence="5">Membrane-associated protein</fullName>
    </recommendedName>
</protein>
<name>A0A0S4JQ30_BODSA</name>
<evidence type="ECO:0000256" key="1">
    <source>
        <dbReference type="SAM" id="MobiDB-lite"/>
    </source>
</evidence>
<keyword evidence="4" id="KW-1185">Reference proteome</keyword>
<gene>
    <name evidence="3" type="ORF">BSAL_43985</name>
</gene>
<organism evidence="3 4">
    <name type="scientific">Bodo saltans</name>
    <name type="common">Flagellated protozoan</name>
    <dbReference type="NCBI Taxonomy" id="75058"/>
    <lineage>
        <taxon>Eukaryota</taxon>
        <taxon>Discoba</taxon>
        <taxon>Euglenozoa</taxon>
        <taxon>Kinetoplastea</taxon>
        <taxon>Metakinetoplastina</taxon>
        <taxon>Eubodonida</taxon>
        <taxon>Bodonidae</taxon>
        <taxon>Bodo</taxon>
    </lineage>
</organism>
<dbReference type="PANTHER" id="PTHR46388:SF2">
    <property type="entry name" value="NHL REPEAT-CONTAINING PROTEIN 2"/>
    <property type="match status" value="1"/>
</dbReference>
<dbReference type="AlphaFoldDB" id="A0A0S4JQ30"/>
<evidence type="ECO:0000313" key="4">
    <source>
        <dbReference type="Proteomes" id="UP000051952"/>
    </source>
</evidence>
<dbReference type="Proteomes" id="UP000051952">
    <property type="component" value="Unassembled WGS sequence"/>
</dbReference>
<evidence type="ECO:0008006" key="5">
    <source>
        <dbReference type="Google" id="ProtNLM"/>
    </source>
</evidence>
<feature type="chain" id="PRO_5006622719" description="Membrane-associated protein" evidence="2">
    <location>
        <begin position="26"/>
        <end position="612"/>
    </location>
</feature>
<feature type="region of interest" description="Disordered" evidence="1">
    <location>
        <begin position="346"/>
        <end position="370"/>
    </location>
</feature>
<reference evidence="4" key="1">
    <citation type="submission" date="2015-09" db="EMBL/GenBank/DDBJ databases">
        <authorList>
            <consortium name="Pathogen Informatics"/>
        </authorList>
    </citation>
    <scope>NUCLEOTIDE SEQUENCE [LARGE SCALE GENOMIC DNA]</scope>
    <source>
        <strain evidence="4">Lake Konstanz</strain>
    </source>
</reference>
<sequence>MRSHSASVARLFVLLFYVLVPSTSRIQLPLTVSAVTSVAYPYGLDVNDDGTIFFTSYYSCTIHKLPPSGGSAQLVGGSYGSCGFADGSSALFWYPIGMSRDAANNVMYIADQYNNRIRVMNLATYSVTTLFGSVVGSTNGPFSAALLYYCTDVAFRSTSNGLQRLLYIADWFNGMIRKADLITAIVSTLASTPGGISLVLSRSGLLIFIASDTSISSVDTTTGNVTLLAGAYGTCSFANGVGIAARFCYARGVALNHDETLLFIGDAANYRLRQIVLSNLSVTTLAGNGVASSVNEPLLNSTFVGPRTAKWYCNRLSSVCGILVADYDPTGTIRWIPITPASISKSVSAPTNENTKTLSNLTTPTMSRPTTTQQFSKTLTIVHTPSHSPITHDSLSRTALPTMSRSHTLSSTETQQSPRVTPSASHTLTPTATSTSDVTATKSPPTRTKSSTLFDCDAQAPKATGVMLVGVNLLTMPPTQLRNTSAPLALTGANTANASYASHREVSQIDPPLVFLSTQGVNRVALLQAPPLTFNLTLVSPFQLLYYYVGNVTTFQGTSTSATWSVRPRSGVWHSIVVQPPSIGWVDAVPPVLVYREMNLLVPLLCGDGRPM</sequence>
<dbReference type="PANTHER" id="PTHR46388">
    <property type="entry name" value="NHL REPEAT-CONTAINING PROTEIN 2"/>
    <property type="match status" value="1"/>
</dbReference>
<feature type="region of interest" description="Disordered" evidence="1">
    <location>
        <begin position="385"/>
        <end position="452"/>
    </location>
</feature>
<dbReference type="EMBL" id="CYKH01002177">
    <property type="protein sequence ID" value="CUG93650.1"/>
    <property type="molecule type" value="Genomic_DNA"/>
</dbReference>
<proteinExistence type="predicted"/>
<dbReference type="Gene3D" id="2.120.10.30">
    <property type="entry name" value="TolB, C-terminal domain"/>
    <property type="match status" value="2"/>
</dbReference>
<feature type="non-terminal residue" evidence="3">
    <location>
        <position position="612"/>
    </location>
</feature>
<keyword evidence="2" id="KW-0732">Signal</keyword>
<evidence type="ECO:0000256" key="2">
    <source>
        <dbReference type="SAM" id="SignalP"/>
    </source>
</evidence>
<feature type="signal peptide" evidence="2">
    <location>
        <begin position="1"/>
        <end position="25"/>
    </location>
</feature>
<dbReference type="InterPro" id="IPR011042">
    <property type="entry name" value="6-blade_b-propeller_TolB-like"/>
</dbReference>
<dbReference type="VEuPathDB" id="TriTrypDB:BSAL_43985"/>
<dbReference type="SUPFAM" id="SSF101898">
    <property type="entry name" value="NHL repeat"/>
    <property type="match status" value="1"/>
</dbReference>
<feature type="compositionally biased region" description="Low complexity" evidence="1">
    <location>
        <begin position="439"/>
        <end position="452"/>
    </location>
</feature>